<evidence type="ECO:0000256" key="1">
    <source>
        <dbReference type="SAM" id="SignalP"/>
    </source>
</evidence>
<evidence type="ECO:0000313" key="2">
    <source>
        <dbReference type="EMBL" id="QXL88495.1"/>
    </source>
</evidence>
<dbReference type="EMBL" id="CP078073">
    <property type="protein sequence ID" value="QXL88495.1"/>
    <property type="molecule type" value="Genomic_DNA"/>
</dbReference>
<dbReference type="Proteomes" id="UP000693972">
    <property type="component" value="Unassembled WGS sequence"/>
</dbReference>
<reference evidence="2 3" key="1">
    <citation type="submission" date="2021-07" db="EMBL/GenBank/DDBJ databases">
        <title>Karlodiniumbacter phycospheric gen. nov., sp. nov., a phycosphere bacterium isolated from karlodinium veneficum.</title>
        <authorList>
            <person name="Peng Y."/>
            <person name="Jiang L."/>
            <person name="Lee J."/>
        </authorList>
    </citation>
    <scope>NUCLEOTIDE SEQUENCE</scope>
    <source>
        <strain evidence="2 3">N5</strain>
    </source>
</reference>
<feature type="signal peptide" evidence="1">
    <location>
        <begin position="1"/>
        <end position="27"/>
    </location>
</feature>
<proteinExistence type="predicted"/>
<dbReference type="AlphaFoldDB" id="A0A975TWD3"/>
<name>A0A975TWD3_9RHOB</name>
<dbReference type="EMBL" id="JAIMBW010000001">
    <property type="protein sequence ID" value="MBY4891714.1"/>
    <property type="molecule type" value="Genomic_DNA"/>
</dbReference>
<evidence type="ECO:0000313" key="3">
    <source>
        <dbReference type="Proteomes" id="UP000693972"/>
    </source>
</evidence>
<feature type="chain" id="PRO_5036995043" description="Secreted protein" evidence="1">
    <location>
        <begin position="28"/>
        <end position="191"/>
    </location>
</feature>
<protein>
    <recommendedName>
        <fullName evidence="4">Secreted protein</fullName>
    </recommendedName>
</protein>
<evidence type="ECO:0008006" key="4">
    <source>
        <dbReference type="Google" id="ProtNLM"/>
    </source>
</evidence>
<organism evidence="2">
    <name type="scientific">Gymnodinialimonas phycosphaerae</name>
    <dbReference type="NCBI Taxonomy" id="2841589"/>
    <lineage>
        <taxon>Bacteria</taxon>
        <taxon>Pseudomonadati</taxon>
        <taxon>Pseudomonadota</taxon>
        <taxon>Alphaproteobacteria</taxon>
        <taxon>Rhodobacterales</taxon>
        <taxon>Paracoccaceae</taxon>
        <taxon>Gymnodinialimonas</taxon>
    </lineage>
</organism>
<dbReference type="RefSeq" id="WP_257891563.1">
    <property type="nucleotide sequence ID" value="NZ_JAIMBW010000001.1"/>
</dbReference>
<keyword evidence="1" id="KW-0732">Signal</keyword>
<accession>A0A975TWD3</accession>
<sequence length="191" mass="18937">MNRRSFLTTSLLAAPAIMSFSSLPAIAGSTGSTLVEADGVSASGTVDIPGFGSGGNGIVNMAFTDGPDINARFGPAAVSLLQAAAAGDRFGVVFNGYNGSDTHRTAWELQGVSAAGARARFNVDGVLQGDASAVIGGDQFQGAGVAAMIMAVLSAGATLRNSPAGLVQAAVRPHAVPAPMSFGLEVTVNAV</sequence>
<gene>
    <name evidence="2" type="ORF">KUL25_02920</name>
</gene>
<keyword evidence="3" id="KW-1185">Reference proteome</keyword>